<gene>
    <name evidence="3" type="ORF">PLXY2_LOCUS4502</name>
</gene>
<protein>
    <submittedName>
        <fullName evidence="3">(diamondback moth) hypothetical protein</fullName>
    </submittedName>
</protein>
<dbReference type="EMBL" id="CAJHNJ030000012">
    <property type="protein sequence ID" value="CAG9110430.1"/>
    <property type="molecule type" value="Genomic_DNA"/>
</dbReference>
<sequence length="311" mass="36132">MRRRLATSLLLAAVALSSSALLVQEQQPLRTYDNIRNRIDSRNIFYTIFCKEAIGTVRTREVLKLCRFLESKELERDNNERMRVLVARDDGEGASPGGHRQEQWHNYPRRLDRLQPVPFERHKPAHRKRTPDPEDRDLTDEVVPEYINDLTKERLAKQNLNKIYDAILASADPLLLLDIRLAGLIDRNSNLTKNPEFMMDDTRYPQYTDDQDELLSEEINPVIEGVRVNSDDIPNIQESEALDSPAEVPAKRMFSLWSRLQGLAHERGHQLHHRRHLHTFMHPDLRDLGDLTLTAETRAFMRPPGSPLRWG</sequence>
<dbReference type="AlphaFoldDB" id="A0A8S4E5P7"/>
<proteinExistence type="predicted"/>
<evidence type="ECO:0000313" key="3">
    <source>
        <dbReference type="EMBL" id="CAG9110430.1"/>
    </source>
</evidence>
<evidence type="ECO:0000256" key="1">
    <source>
        <dbReference type="SAM" id="MobiDB-lite"/>
    </source>
</evidence>
<dbReference type="Proteomes" id="UP000653454">
    <property type="component" value="Unassembled WGS sequence"/>
</dbReference>
<accession>A0A8S4E5P7</accession>
<keyword evidence="2" id="KW-0732">Signal</keyword>
<feature type="chain" id="PRO_5035910730" evidence="2">
    <location>
        <begin position="21"/>
        <end position="311"/>
    </location>
</feature>
<name>A0A8S4E5P7_PLUXY</name>
<organism evidence="3 4">
    <name type="scientific">Plutella xylostella</name>
    <name type="common">Diamondback moth</name>
    <name type="synonym">Plutella maculipennis</name>
    <dbReference type="NCBI Taxonomy" id="51655"/>
    <lineage>
        <taxon>Eukaryota</taxon>
        <taxon>Metazoa</taxon>
        <taxon>Ecdysozoa</taxon>
        <taxon>Arthropoda</taxon>
        <taxon>Hexapoda</taxon>
        <taxon>Insecta</taxon>
        <taxon>Pterygota</taxon>
        <taxon>Neoptera</taxon>
        <taxon>Endopterygota</taxon>
        <taxon>Lepidoptera</taxon>
        <taxon>Glossata</taxon>
        <taxon>Ditrysia</taxon>
        <taxon>Yponomeutoidea</taxon>
        <taxon>Plutellidae</taxon>
        <taxon>Plutella</taxon>
    </lineage>
</organism>
<reference evidence="3" key="1">
    <citation type="submission" date="2020-11" db="EMBL/GenBank/DDBJ databases">
        <authorList>
            <person name="Whiteford S."/>
        </authorList>
    </citation>
    <scope>NUCLEOTIDE SEQUENCE</scope>
</reference>
<comment type="caution">
    <text evidence="3">The sequence shown here is derived from an EMBL/GenBank/DDBJ whole genome shotgun (WGS) entry which is preliminary data.</text>
</comment>
<evidence type="ECO:0000256" key="2">
    <source>
        <dbReference type="SAM" id="SignalP"/>
    </source>
</evidence>
<keyword evidence="4" id="KW-1185">Reference proteome</keyword>
<evidence type="ECO:0000313" key="4">
    <source>
        <dbReference type="Proteomes" id="UP000653454"/>
    </source>
</evidence>
<feature type="region of interest" description="Disordered" evidence="1">
    <location>
        <begin position="117"/>
        <end position="137"/>
    </location>
</feature>
<feature type="signal peptide" evidence="2">
    <location>
        <begin position="1"/>
        <end position="20"/>
    </location>
</feature>